<proteinExistence type="predicted"/>
<sequence length="255" mass="29375">MHSRVLDCSVTAKWCNCSSIGLFYTMANTRVCCVQFWTQIYQYFVGLYQCLQRFWSVDVKGLFLKKEEEHIPPAESIFHQEKIVVLGHMLKNKSLAIDKRAEAAYRIGLLSFTGGPTAGKFAAKYMKEVAHLLQNHNMAPKIKILLLQSVACWCYLNPVNQKRAKHLQFIPILTGIFDNRLESTIKSEINNNLLVKFWTCYVLSVMACNNLSCMQELKDCSTLKCHLQMLASENWSGWPENFAEVLYFLIGFHRN</sequence>
<dbReference type="PANTHER" id="PTHR37679">
    <property type="entry name" value="ARMADILLO-LIKE HELICAL DOMAIN-CONTAINING PROTEIN 2"/>
    <property type="match status" value="1"/>
</dbReference>
<dbReference type="GeneID" id="109396403"/>
<dbReference type="PANTHER" id="PTHR37679:SF1">
    <property type="entry name" value="ARMADILLO-LIKE HELICAL DOMAIN-CONTAINING PROTEIN 2"/>
    <property type="match status" value="1"/>
</dbReference>
<dbReference type="RefSeq" id="XP_019523729.1">
    <property type="nucleotide sequence ID" value="XM_019668184.1"/>
</dbReference>
<dbReference type="Proteomes" id="UP000694851">
    <property type="component" value="Unplaced"/>
</dbReference>
<dbReference type="InterPro" id="IPR040268">
    <property type="entry name" value="ARMH2"/>
</dbReference>
<dbReference type="CTD" id="101928603"/>
<gene>
    <name evidence="2" type="primary">CUNH6orf229</name>
</gene>
<dbReference type="OrthoDB" id="5971936at2759"/>
<name>A0A8B7TF57_HIPAR</name>
<protein>
    <submittedName>
        <fullName evidence="2">Uncharacterized protein C6orf229 homolog</fullName>
    </submittedName>
</protein>
<organism evidence="1 2">
    <name type="scientific">Hipposideros armiger</name>
    <name type="common">Great Himalayan leaf-nosed bat</name>
    <dbReference type="NCBI Taxonomy" id="186990"/>
    <lineage>
        <taxon>Eukaryota</taxon>
        <taxon>Metazoa</taxon>
        <taxon>Chordata</taxon>
        <taxon>Craniata</taxon>
        <taxon>Vertebrata</taxon>
        <taxon>Euteleostomi</taxon>
        <taxon>Mammalia</taxon>
        <taxon>Eutheria</taxon>
        <taxon>Laurasiatheria</taxon>
        <taxon>Chiroptera</taxon>
        <taxon>Yinpterochiroptera</taxon>
        <taxon>Rhinolophoidea</taxon>
        <taxon>Hipposideridae</taxon>
        <taxon>Hipposideros</taxon>
    </lineage>
</organism>
<dbReference type="Pfam" id="PF17822">
    <property type="entry name" value="ARMH2"/>
    <property type="match status" value="1"/>
</dbReference>
<reference evidence="2" key="1">
    <citation type="submission" date="2025-08" db="UniProtKB">
        <authorList>
            <consortium name="RefSeq"/>
        </authorList>
    </citation>
    <scope>IDENTIFICATION</scope>
    <source>
        <tissue evidence="2">Muscle</tissue>
    </source>
</reference>
<evidence type="ECO:0000313" key="1">
    <source>
        <dbReference type="Proteomes" id="UP000694851"/>
    </source>
</evidence>
<keyword evidence="1" id="KW-1185">Reference proteome</keyword>
<accession>A0A8B7TF57</accession>
<evidence type="ECO:0000313" key="2">
    <source>
        <dbReference type="RefSeq" id="XP_019523729.1"/>
    </source>
</evidence>
<dbReference type="KEGG" id="hai:109396403"/>
<dbReference type="AlphaFoldDB" id="A0A8B7TF57"/>
<dbReference type="InterPro" id="IPR016024">
    <property type="entry name" value="ARM-type_fold"/>
</dbReference>
<dbReference type="SUPFAM" id="SSF48371">
    <property type="entry name" value="ARM repeat"/>
    <property type="match status" value="1"/>
</dbReference>